<reference evidence="1 2" key="2">
    <citation type="journal article" date="2022" name="Mol. Ecol. Resour.">
        <title>The genomes of chicory, endive, great burdock and yacon provide insights into Asteraceae paleo-polyploidization history and plant inulin production.</title>
        <authorList>
            <person name="Fan W."/>
            <person name="Wang S."/>
            <person name="Wang H."/>
            <person name="Wang A."/>
            <person name="Jiang F."/>
            <person name="Liu H."/>
            <person name="Zhao H."/>
            <person name="Xu D."/>
            <person name="Zhang Y."/>
        </authorList>
    </citation>
    <scope>NUCLEOTIDE SEQUENCE [LARGE SCALE GENOMIC DNA]</scope>
    <source>
        <strain evidence="2">cv. Niubang</strain>
    </source>
</reference>
<organism evidence="1 2">
    <name type="scientific">Arctium lappa</name>
    <name type="common">Greater burdock</name>
    <name type="synonym">Lappa major</name>
    <dbReference type="NCBI Taxonomy" id="4217"/>
    <lineage>
        <taxon>Eukaryota</taxon>
        <taxon>Viridiplantae</taxon>
        <taxon>Streptophyta</taxon>
        <taxon>Embryophyta</taxon>
        <taxon>Tracheophyta</taxon>
        <taxon>Spermatophyta</taxon>
        <taxon>Magnoliopsida</taxon>
        <taxon>eudicotyledons</taxon>
        <taxon>Gunneridae</taxon>
        <taxon>Pentapetalae</taxon>
        <taxon>asterids</taxon>
        <taxon>campanulids</taxon>
        <taxon>Asterales</taxon>
        <taxon>Asteraceae</taxon>
        <taxon>Carduoideae</taxon>
        <taxon>Cardueae</taxon>
        <taxon>Arctiinae</taxon>
        <taxon>Arctium</taxon>
    </lineage>
</organism>
<keyword evidence="2" id="KW-1185">Reference proteome</keyword>
<name>A0ACB8Z1R3_ARCLA</name>
<dbReference type="Proteomes" id="UP001055879">
    <property type="component" value="Linkage Group LG11"/>
</dbReference>
<evidence type="ECO:0000313" key="1">
    <source>
        <dbReference type="EMBL" id="KAI3691742.1"/>
    </source>
</evidence>
<accession>A0ACB8Z1R3</accession>
<comment type="caution">
    <text evidence="1">The sequence shown here is derived from an EMBL/GenBank/DDBJ whole genome shotgun (WGS) entry which is preliminary data.</text>
</comment>
<protein>
    <submittedName>
        <fullName evidence="1">Uncharacterized protein</fullName>
    </submittedName>
</protein>
<proteinExistence type="predicted"/>
<sequence length="99" mass="11368">MSASSLLLPHTLVISRTLFLSVRFSPLSFNNFIENQAECLVKRTLIRDFHIEKRQSLLVLCWQRRELVSASAWSDHVHVASRSGLQPTTRHVPLSSWGR</sequence>
<evidence type="ECO:0000313" key="2">
    <source>
        <dbReference type="Proteomes" id="UP001055879"/>
    </source>
</evidence>
<gene>
    <name evidence="1" type="ORF">L6452_31544</name>
</gene>
<reference evidence="2" key="1">
    <citation type="journal article" date="2022" name="Mol. Ecol. Resour.">
        <title>The genomes of chicory, endive, great burdock and yacon provide insights into Asteraceae palaeo-polyploidization history and plant inulin production.</title>
        <authorList>
            <person name="Fan W."/>
            <person name="Wang S."/>
            <person name="Wang H."/>
            <person name="Wang A."/>
            <person name="Jiang F."/>
            <person name="Liu H."/>
            <person name="Zhao H."/>
            <person name="Xu D."/>
            <person name="Zhang Y."/>
        </authorList>
    </citation>
    <scope>NUCLEOTIDE SEQUENCE [LARGE SCALE GENOMIC DNA]</scope>
    <source>
        <strain evidence="2">cv. Niubang</strain>
    </source>
</reference>
<dbReference type="EMBL" id="CM042057">
    <property type="protein sequence ID" value="KAI3691742.1"/>
    <property type="molecule type" value="Genomic_DNA"/>
</dbReference>